<reference evidence="1 2" key="1">
    <citation type="submission" date="2018-03" db="EMBL/GenBank/DDBJ databases">
        <authorList>
            <person name="Fogelqvist J."/>
        </authorList>
    </citation>
    <scope>NUCLEOTIDE SEQUENCE [LARGE SCALE GENOMIC DNA]</scope>
</reference>
<dbReference type="PROSITE" id="PS00108">
    <property type="entry name" value="PROTEIN_KINASE_ST"/>
    <property type="match status" value="1"/>
</dbReference>
<gene>
    <name evidence="1" type="ORF">PLBR_LOCUS9349</name>
</gene>
<organism evidence="1 2">
    <name type="scientific">Plasmodiophora brassicae</name>
    <name type="common">Clubroot disease agent</name>
    <dbReference type="NCBI Taxonomy" id="37360"/>
    <lineage>
        <taxon>Eukaryota</taxon>
        <taxon>Sar</taxon>
        <taxon>Rhizaria</taxon>
        <taxon>Endomyxa</taxon>
        <taxon>Phytomyxea</taxon>
        <taxon>Plasmodiophorida</taxon>
        <taxon>Plasmodiophoridae</taxon>
        <taxon>Plasmodiophora</taxon>
    </lineage>
</organism>
<dbReference type="EMBL" id="OVEO01000020">
    <property type="protein sequence ID" value="SPR02134.1"/>
    <property type="molecule type" value="Genomic_DNA"/>
</dbReference>
<sequence length="452" mass="50021">MRRTMTSQIANLRSHMHRSPLAILRTTGSSCGVDTAWVERNRRPAALHRGRSHMDIEECQRECDTILKAYMAELQRQYDGSRPASTEFLNRYKIILDSAELSAERALQFAKMNSAPPRLDFEALLDMHPGTFDICLELPDTFYDHCLRASKLADGCPERRVLLTTARNQYYRAEMMAKTDTINAWESSENDSTLIDSQVIDAGDQGQAAFTHVWRDGLFMFGKVAPAGVLATDQVCFDRITRSGWTSACLVRVHGLLQYKSKEMLIMNNHGFPLSQLVVSHALERASPPVRSSSVRSIAVSAAIGTLSALSVLARAGLSHNDVKPSNLLCSTSVPYLTTLVDLGSVREWQSADMPAITPGMGDTFVVNTPAYDVGCLRSTVRMLSEIVECGLEDLHDLVAHIDPTRLTNLQTPDDVAEALWSMAVNLHSFAMRQSIPTVDIDAVRPTQSTCC</sequence>
<dbReference type="SUPFAM" id="SSF56112">
    <property type="entry name" value="Protein kinase-like (PK-like)"/>
    <property type="match status" value="1"/>
</dbReference>
<dbReference type="InterPro" id="IPR008271">
    <property type="entry name" value="Ser/Thr_kinase_AS"/>
</dbReference>
<dbReference type="GO" id="GO:0004672">
    <property type="term" value="F:protein kinase activity"/>
    <property type="evidence" value="ECO:0007669"/>
    <property type="project" value="InterPro"/>
</dbReference>
<evidence type="ECO:0008006" key="3">
    <source>
        <dbReference type="Google" id="ProtNLM"/>
    </source>
</evidence>
<geneLocation type="mitochondrion" evidence="1"/>
<dbReference type="Gene3D" id="1.10.510.10">
    <property type="entry name" value="Transferase(Phosphotransferase) domain 1"/>
    <property type="match status" value="1"/>
</dbReference>
<evidence type="ECO:0000313" key="1">
    <source>
        <dbReference type="EMBL" id="SPR02134.1"/>
    </source>
</evidence>
<keyword evidence="1" id="KW-0496">Mitochondrion</keyword>
<protein>
    <recommendedName>
        <fullName evidence="3">Protein kinase domain-containing protein</fullName>
    </recommendedName>
</protein>
<dbReference type="Proteomes" id="UP000290189">
    <property type="component" value="Unassembled WGS sequence"/>
</dbReference>
<name>A0A3P3YPY3_PLABS</name>
<dbReference type="AlphaFoldDB" id="A0A3P3YPY3"/>
<dbReference type="InterPro" id="IPR011009">
    <property type="entry name" value="Kinase-like_dom_sf"/>
</dbReference>
<proteinExistence type="predicted"/>
<accession>A0A3P3YPY3</accession>
<evidence type="ECO:0000313" key="2">
    <source>
        <dbReference type="Proteomes" id="UP000290189"/>
    </source>
</evidence>